<feature type="transmembrane region" description="Helical" evidence="6">
    <location>
        <begin position="299"/>
        <end position="321"/>
    </location>
</feature>
<comment type="caution">
    <text evidence="7">The sequence shown here is derived from an EMBL/GenBank/DDBJ whole genome shotgun (WGS) entry which is preliminary data.</text>
</comment>
<organism evidence="7 8">
    <name type="scientific">Flavilitoribacter nigricans (strain ATCC 23147 / DSM 23189 / NBRC 102662 / NCIMB 1420 / SS-2)</name>
    <name type="common">Lewinella nigricans</name>
    <dbReference type="NCBI Taxonomy" id="1122177"/>
    <lineage>
        <taxon>Bacteria</taxon>
        <taxon>Pseudomonadati</taxon>
        <taxon>Bacteroidota</taxon>
        <taxon>Saprospiria</taxon>
        <taxon>Saprospirales</taxon>
        <taxon>Lewinellaceae</taxon>
        <taxon>Flavilitoribacter</taxon>
    </lineage>
</organism>
<evidence type="ECO:0000256" key="4">
    <source>
        <dbReference type="ARBA" id="ARBA00022989"/>
    </source>
</evidence>
<dbReference type="GO" id="GO:0005886">
    <property type="term" value="C:plasma membrane"/>
    <property type="evidence" value="ECO:0007669"/>
    <property type="project" value="UniProtKB-SubCell"/>
</dbReference>
<feature type="transmembrane region" description="Helical" evidence="6">
    <location>
        <begin position="457"/>
        <end position="477"/>
    </location>
</feature>
<feature type="transmembrane region" description="Helical" evidence="6">
    <location>
        <begin position="56"/>
        <end position="76"/>
    </location>
</feature>
<keyword evidence="8" id="KW-1185">Reference proteome</keyword>
<sequence>MALTPSVSDKSSPGLSRRLGLLGLAATGICSMLGASIYVVPFMIQRSVPGIGPNVLPAFLLAALPAVLAAMAYAILSTAMPRAGGSYLYASRGLHPYWGFAASFSQWFGLSIVIGVIAYIIIPFFRDICSAMGWEVWAAWLETGIVRVGMALLLLWTFVVINILGMRFYERTLVPLMLLMFGLGAIVIVAGFSFDHADFANGLLLQEGRSIPTGSQSGSITTFLTASALLFASFIGFDSIAQAGGEARNPQRNLPLAIGLAIGIVGLYYFCFTAAVYHAVPWEFVASEAAEKDIAAPGLLGYVLSPGWTVAITLGATIALINDLPAMLLSVSRLMFAWSEDGVFPKRVARVHPRFQTPVNAILISGGMATVGILGSHFAGDFFLGIDIMVTAMLVNFLLMCLTVLRLPTYNPPLVARISLFKSRKTQLLIGLSGSALLSLFLVLHTFKDLQADVSAWYFHATYVWLLVMALGSLIFLRKITQLKRSGKSLKSAFKKLPDQ</sequence>
<dbReference type="RefSeq" id="WP_099148352.1">
    <property type="nucleotide sequence ID" value="NZ_PDUD01000002.1"/>
</dbReference>
<dbReference type="EMBL" id="PDUD01000002">
    <property type="protein sequence ID" value="PHN08149.1"/>
    <property type="molecule type" value="Genomic_DNA"/>
</dbReference>
<keyword evidence="5 6" id="KW-0472">Membrane</keyword>
<feature type="transmembrane region" description="Helical" evidence="6">
    <location>
        <begin position="426"/>
        <end position="445"/>
    </location>
</feature>
<keyword evidence="4 6" id="KW-1133">Transmembrane helix</keyword>
<dbReference type="AlphaFoldDB" id="A0A2D0NIX6"/>
<evidence type="ECO:0000313" key="7">
    <source>
        <dbReference type="EMBL" id="PHN08149.1"/>
    </source>
</evidence>
<keyword evidence="3 6" id="KW-0812">Transmembrane</keyword>
<feature type="transmembrane region" description="Helical" evidence="6">
    <location>
        <begin position="382"/>
        <end position="405"/>
    </location>
</feature>
<feature type="transmembrane region" description="Helical" evidence="6">
    <location>
        <begin position="357"/>
        <end position="376"/>
    </location>
</feature>
<dbReference type="InterPro" id="IPR050367">
    <property type="entry name" value="APC_superfamily"/>
</dbReference>
<evidence type="ECO:0000256" key="1">
    <source>
        <dbReference type="ARBA" id="ARBA00004651"/>
    </source>
</evidence>
<feature type="transmembrane region" description="Helical" evidence="6">
    <location>
        <begin position="21"/>
        <end position="44"/>
    </location>
</feature>
<dbReference type="Gene3D" id="1.20.1740.10">
    <property type="entry name" value="Amino acid/polyamine transporter I"/>
    <property type="match status" value="1"/>
</dbReference>
<dbReference type="PANTHER" id="PTHR42770">
    <property type="entry name" value="AMINO ACID TRANSPORTER-RELATED"/>
    <property type="match status" value="1"/>
</dbReference>
<feature type="transmembrane region" description="Helical" evidence="6">
    <location>
        <begin position="214"/>
        <end position="235"/>
    </location>
</feature>
<gene>
    <name evidence="7" type="ORF">CRP01_02170</name>
</gene>
<name>A0A2D0NIX6_FLAN2</name>
<evidence type="ECO:0000256" key="3">
    <source>
        <dbReference type="ARBA" id="ARBA00022692"/>
    </source>
</evidence>
<feature type="transmembrane region" description="Helical" evidence="6">
    <location>
        <begin position="97"/>
        <end position="125"/>
    </location>
</feature>
<feature type="transmembrane region" description="Helical" evidence="6">
    <location>
        <begin position="256"/>
        <end position="279"/>
    </location>
</feature>
<dbReference type="GO" id="GO:0022857">
    <property type="term" value="F:transmembrane transporter activity"/>
    <property type="evidence" value="ECO:0007669"/>
    <property type="project" value="InterPro"/>
</dbReference>
<evidence type="ECO:0000256" key="6">
    <source>
        <dbReference type="SAM" id="Phobius"/>
    </source>
</evidence>
<dbReference type="PIRSF" id="PIRSF006060">
    <property type="entry name" value="AA_transporter"/>
    <property type="match status" value="1"/>
</dbReference>
<feature type="transmembrane region" description="Helical" evidence="6">
    <location>
        <begin position="145"/>
        <end position="164"/>
    </location>
</feature>
<feature type="transmembrane region" description="Helical" evidence="6">
    <location>
        <begin position="176"/>
        <end position="194"/>
    </location>
</feature>
<evidence type="ECO:0000313" key="8">
    <source>
        <dbReference type="Proteomes" id="UP000223913"/>
    </source>
</evidence>
<comment type="subcellular location">
    <subcellularLocation>
        <location evidence="1">Cell membrane</location>
        <topology evidence="1">Multi-pass membrane protein</topology>
    </subcellularLocation>
</comment>
<evidence type="ECO:0000256" key="5">
    <source>
        <dbReference type="ARBA" id="ARBA00023136"/>
    </source>
</evidence>
<protein>
    <submittedName>
        <fullName evidence="7">Amino acid transporter</fullName>
    </submittedName>
</protein>
<accession>A0A2D0NIX6</accession>
<dbReference type="Proteomes" id="UP000223913">
    <property type="component" value="Unassembled WGS sequence"/>
</dbReference>
<keyword evidence="2" id="KW-1003">Cell membrane</keyword>
<dbReference type="PANTHER" id="PTHR42770:SF7">
    <property type="entry name" value="MEMBRANE PROTEIN"/>
    <property type="match status" value="1"/>
</dbReference>
<proteinExistence type="predicted"/>
<dbReference type="OrthoDB" id="9810109at2"/>
<evidence type="ECO:0000256" key="2">
    <source>
        <dbReference type="ARBA" id="ARBA00022475"/>
    </source>
</evidence>
<dbReference type="InterPro" id="IPR002293">
    <property type="entry name" value="AA/rel_permease1"/>
</dbReference>
<dbReference type="Pfam" id="PF13520">
    <property type="entry name" value="AA_permease_2"/>
    <property type="match status" value="1"/>
</dbReference>
<reference evidence="7 8" key="1">
    <citation type="submission" date="2017-10" db="EMBL/GenBank/DDBJ databases">
        <title>The draft genome sequence of Lewinella nigricans NBRC 102662.</title>
        <authorList>
            <person name="Wang K."/>
        </authorList>
    </citation>
    <scope>NUCLEOTIDE SEQUENCE [LARGE SCALE GENOMIC DNA]</scope>
    <source>
        <strain evidence="7 8">NBRC 102662</strain>
    </source>
</reference>